<comment type="caution">
    <text evidence="2">The sequence shown here is derived from an EMBL/GenBank/DDBJ whole genome shotgun (WGS) entry which is preliminary data.</text>
</comment>
<feature type="compositionally biased region" description="Basic and acidic residues" evidence="1">
    <location>
        <begin position="15"/>
        <end position="28"/>
    </location>
</feature>
<evidence type="ECO:0000256" key="1">
    <source>
        <dbReference type="SAM" id="MobiDB-lite"/>
    </source>
</evidence>
<gene>
    <name evidence="2" type="ORF">H5410_040672</name>
</gene>
<protein>
    <submittedName>
        <fullName evidence="2">Uncharacterized protein</fullName>
    </submittedName>
</protein>
<feature type="region of interest" description="Disordered" evidence="1">
    <location>
        <begin position="1"/>
        <end position="64"/>
    </location>
</feature>
<dbReference type="OrthoDB" id="1696863at2759"/>
<organism evidence="2 3">
    <name type="scientific">Solanum commersonii</name>
    <name type="common">Commerson's wild potato</name>
    <name type="synonym">Commerson's nightshade</name>
    <dbReference type="NCBI Taxonomy" id="4109"/>
    <lineage>
        <taxon>Eukaryota</taxon>
        <taxon>Viridiplantae</taxon>
        <taxon>Streptophyta</taxon>
        <taxon>Embryophyta</taxon>
        <taxon>Tracheophyta</taxon>
        <taxon>Spermatophyta</taxon>
        <taxon>Magnoliopsida</taxon>
        <taxon>eudicotyledons</taxon>
        <taxon>Gunneridae</taxon>
        <taxon>Pentapetalae</taxon>
        <taxon>asterids</taxon>
        <taxon>lamiids</taxon>
        <taxon>Solanales</taxon>
        <taxon>Solanaceae</taxon>
        <taxon>Solanoideae</taxon>
        <taxon>Solaneae</taxon>
        <taxon>Solanum</taxon>
    </lineage>
</organism>
<evidence type="ECO:0000313" key="3">
    <source>
        <dbReference type="Proteomes" id="UP000824120"/>
    </source>
</evidence>
<evidence type="ECO:0000313" key="2">
    <source>
        <dbReference type="EMBL" id="KAG5590158.1"/>
    </source>
</evidence>
<dbReference type="EMBL" id="JACXVP010000008">
    <property type="protein sequence ID" value="KAG5590158.1"/>
    <property type="molecule type" value="Genomic_DNA"/>
</dbReference>
<dbReference type="Proteomes" id="UP000824120">
    <property type="component" value="Chromosome 8"/>
</dbReference>
<sequence>MDKSKIQSDISDSMAKQEAKHTGNREKTSILCHPNVETGRQGSRLGDDDGYDESSPPPSPDLSFKELASFNEERAKGDDWKRIKFDLNPQSSSRCNLVEPSRIDSVHTNTMDYVSSTENQNRGFFLPNQMRRPHRMKLISKEKQYNCKL</sequence>
<accession>A0A9J5XT86</accession>
<name>A0A9J5XT86_SOLCO</name>
<proteinExistence type="predicted"/>
<dbReference type="AlphaFoldDB" id="A0A9J5XT86"/>
<reference evidence="2 3" key="1">
    <citation type="submission" date="2020-09" db="EMBL/GenBank/DDBJ databases">
        <title>De no assembly of potato wild relative species, Solanum commersonii.</title>
        <authorList>
            <person name="Cho K."/>
        </authorList>
    </citation>
    <scope>NUCLEOTIDE SEQUENCE [LARGE SCALE GENOMIC DNA]</scope>
    <source>
        <strain evidence="2">LZ3.2</strain>
        <tissue evidence="2">Leaf</tissue>
    </source>
</reference>
<keyword evidence="3" id="KW-1185">Reference proteome</keyword>